<comment type="caution">
    <text evidence="1">The sequence shown here is derived from an EMBL/GenBank/DDBJ whole genome shotgun (WGS) entry which is preliminary data.</text>
</comment>
<gene>
    <name evidence="1" type="ORF">SGODD07_00388</name>
</gene>
<dbReference type="EMBL" id="LQRC01000066">
    <property type="protein sequence ID" value="KXT73608.1"/>
    <property type="molecule type" value="Genomic_DNA"/>
</dbReference>
<protein>
    <submittedName>
        <fullName evidence="1">Putative lipoprotein</fullName>
    </submittedName>
</protein>
<keyword evidence="1" id="KW-0449">Lipoprotein</keyword>
<name>A0A139NC10_STRGN</name>
<reference evidence="1 2" key="1">
    <citation type="submission" date="2016-01" db="EMBL/GenBank/DDBJ databases">
        <title>Highly variable Streptococcus oralis are common among viridans streptococci isolated from primates.</title>
        <authorList>
            <person name="Denapaite D."/>
            <person name="Rieger M."/>
            <person name="Koendgen S."/>
            <person name="Brueckner R."/>
            <person name="Ochigava I."/>
            <person name="Kappeler P."/>
            <person name="Maetz-Rensing K."/>
            <person name="Leendertz F."/>
            <person name="Hakenbeck R."/>
        </authorList>
    </citation>
    <scope>NUCLEOTIDE SEQUENCE [LARGE SCALE GENOMIC DNA]</scope>
    <source>
        <strain evidence="1 2">DD07</strain>
    </source>
</reference>
<evidence type="ECO:0000313" key="2">
    <source>
        <dbReference type="Proteomes" id="UP000070096"/>
    </source>
</evidence>
<proteinExistence type="predicted"/>
<accession>A0A139NC10</accession>
<sequence>MVYETRYNPQIERTHFKVHIEVNDKGEVNTKKSSMIYEKSEKLEYKKGD</sequence>
<dbReference type="AlphaFoldDB" id="A0A139NC10"/>
<dbReference type="PATRIC" id="fig|1302.21.peg.441"/>
<dbReference type="Proteomes" id="UP000070096">
    <property type="component" value="Unassembled WGS sequence"/>
</dbReference>
<organism evidence="1 2">
    <name type="scientific">Streptococcus gordonii</name>
    <dbReference type="NCBI Taxonomy" id="1302"/>
    <lineage>
        <taxon>Bacteria</taxon>
        <taxon>Bacillati</taxon>
        <taxon>Bacillota</taxon>
        <taxon>Bacilli</taxon>
        <taxon>Lactobacillales</taxon>
        <taxon>Streptococcaceae</taxon>
        <taxon>Streptococcus</taxon>
    </lineage>
</organism>
<evidence type="ECO:0000313" key="1">
    <source>
        <dbReference type="EMBL" id="KXT73608.1"/>
    </source>
</evidence>